<evidence type="ECO:0000256" key="1">
    <source>
        <dbReference type="SAM" id="MobiDB-lite"/>
    </source>
</evidence>
<dbReference type="EMBL" id="MU005974">
    <property type="protein sequence ID" value="KAF2861267.1"/>
    <property type="molecule type" value="Genomic_DNA"/>
</dbReference>
<accession>A0A6A7C208</accession>
<feature type="compositionally biased region" description="Basic and acidic residues" evidence="1">
    <location>
        <begin position="38"/>
        <end position="47"/>
    </location>
</feature>
<reference evidence="2" key="1">
    <citation type="journal article" date="2020" name="Stud. Mycol.">
        <title>101 Dothideomycetes genomes: a test case for predicting lifestyles and emergence of pathogens.</title>
        <authorList>
            <person name="Haridas S."/>
            <person name="Albert R."/>
            <person name="Binder M."/>
            <person name="Bloem J."/>
            <person name="Labutti K."/>
            <person name="Salamov A."/>
            <person name="Andreopoulos B."/>
            <person name="Baker S."/>
            <person name="Barry K."/>
            <person name="Bills G."/>
            <person name="Bluhm B."/>
            <person name="Cannon C."/>
            <person name="Castanera R."/>
            <person name="Culley D."/>
            <person name="Daum C."/>
            <person name="Ezra D."/>
            <person name="Gonzalez J."/>
            <person name="Henrissat B."/>
            <person name="Kuo A."/>
            <person name="Liang C."/>
            <person name="Lipzen A."/>
            <person name="Lutzoni F."/>
            <person name="Magnuson J."/>
            <person name="Mondo S."/>
            <person name="Nolan M."/>
            <person name="Ohm R."/>
            <person name="Pangilinan J."/>
            <person name="Park H.-J."/>
            <person name="Ramirez L."/>
            <person name="Alfaro M."/>
            <person name="Sun H."/>
            <person name="Tritt A."/>
            <person name="Yoshinaga Y."/>
            <person name="Zwiers L.-H."/>
            <person name="Turgeon B."/>
            <person name="Goodwin S."/>
            <person name="Spatafora J."/>
            <person name="Crous P."/>
            <person name="Grigoriev I."/>
        </authorList>
    </citation>
    <scope>NUCLEOTIDE SEQUENCE</scope>
    <source>
        <strain evidence="2">CBS 480.64</strain>
    </source>
</reference>
<proteinExistence type="predicted"/>
<feature type="region of interest" description="Disordered" evidence="1">
    <location>
        <begin position="1"/>
        <end position="84"/>
    </location>
</feature>
<name>A0A6A7C208_9PEZI</name>
<protein>
    <submittedName>
        <fullName evidence="2">Uncharacterized protein</fullName>
    </submittedName>
</protein>
<feature type="compositionally biased region" description="Polar residues" evidence="1">
    <location>
        <begin position="51"/>
        <end position="66"/>
    </location>
</feature>
<feature type="region of interest" description="Disordered" evidence="1">
    <location>
        <begin position="213"/>
        <end position="251"/>
    </location>
</feature>
<evidence type="ECO:0000313" key="3">
    <source>
        <dbReference type="Proteomes" id="UP000799421"/>
    </source>
</evidence>
<gene>
    <name evidence="2" type="ORF">K470DRAFT_276408</name>
</gene>
<dbReference type="AlphaFoldDB" id="A0A6A7C208"/>
<keyword evidence="3" id="KW-1185">Reference proteome</keyword>
<sequence>MPRKSKKTGQPSQPTRVMPGRRGKKPVADNDPPGAIENSHEAPEQSHRPPVTTTAAEAKNTKSTNNKTSRGKKGKEKSKYDEKVEKPKIDYSIWSLSKLLELPTEPLDLEQGTYRQEHPTTREEEWRKRRMGNTIRLREVGQVSKTDDKKAAKGSKRGARNTVARIPAFEFFGDLAVAAGCHPRLDGHWHPLRAAALIERRLRPAVGLARPLGGGRLQFQDAAGPPPARGNETPQNQDDGQTNEEREDDNHRLRPFVKGGGGFVGNSASNVLHVIRAFVFENAGITLEYNEIMWLNDTY</sequence>
<evidence type="ECO:0000313" key="2">
    <source>
        <dbReference type="EMBL" id="KAF2861267.1"/>
    </source>
</evidence>
<dbReference type="Proteomes" id="UP000799421">
    <property type="component" value="Unassembled WGS sequence"/>
</dbReference>
<organism evidence="2 3">
    <name type="scientific">Piedraia hortae CBS 480.64</name>
    <dbReference type="NCBI Taxonomy" id="1314780"/>
    <lineage>
        <taxon>Eukaryota</taxon>
        <taxon>Fungi</taxon>
        <taxon>Dikarya</taxon>
        <taxon>Ascomycota</taxon>
        <taxon>Pezizomycotina</taxon>
        <taxon>Dothideomycetes</taxon>
        <taxon>Dothideomycetidae</taxon>
        <taxon>Capnodiales</taxon>
        <taxon>Piedraiaceae</taxon>
        <taxon>Piedraia</taxon>
    </lineage>
</organism>